<dbReference type="SUPFAM" id="SSF53335">
    <property type="entry name" value="S-adenosyl-L-methionine-dependent methyltransferases"/>
    <property type="match status" value="1"/>
</dbReference>
<dbReference type="Proteomes" id="UP000318864">
    <property type="component" value="Unassembled WGS sequence"/>
</dbReference>
<dbReference type="GO" id="GO:0032259">
    <property type="term" value="P:methylation"/>
    <property type="evidence" value="ECO:0007669"/>
    <property type="project" value="UniProtKB-KW"/>
</dbReference>
<dbReference type="Gene3D" id="3.40.50.150">
    <property type="entry name" value="Vaccinia Virus protein VP39"/>
    <property type="match status" value="1"/>
</dbReference>
<proteinExistence type="predicted"/>
<organism evidence="1 2">
    <name type="scientific">Salinadaptatus halalkaliphilus</name>
    <dbReference type="NCBI Taxonomy" id="2419781"/>
    <lineage>
        <taxon>Archaea</taxon>
        <taxon>Methanobacteriati</taxon>
        <taxon>Methanobacteriota</taxon>
        <taxon>Stenosarchaea group</taxon>
        <taxon>Halobacteria</taxon>
        <taxon>Halobacteriales</taxon>
        <taxon>Natrialbaceae</taxon>
        <taxon>Salinadaptatus</taxon>
    </lineage>
</organism>
<protein>
    <submittedName>
        <fullName evidence="1">Class I SAM-dependent methyltransferase</fullName>
    </submittedName>
</protein>
<keyword evidence="1" id="KW-0808">Transferase</keyword>
<dbReference type="EMBL" id="RBZW01000021">
    <property type="protein sequence ID" value="THE65490.1"/>
    <property type="molecule type" value="Genomic_DNA"/>
</dbReference>
<dbReference type="InterPro" id="IPR029063">
    <property type="entry name" value="SAM-dependent_MTases_sf"/>
</dbReference>
<accession>A0A4S3TP80</accession>
<sequence length="296" mass="33438">MEYLAAKRTVDDRALDRHVWDRFVSTLEADADGDPIRILEVGAGIATMVARLATWGRLDRPLSYRAVDLDATCIDAGRRLLPDWLERAGYDVERRGERLYAWDRTAGRHAHPQFEITLEVADATTITDAADAVVGAAVFDIVDLETMLVALRDCLRPGGLLYAPCTFAGTTTFVPRHPLDDRIERHYHRHMDDVREQPGGSRAGQQLIETAPELGYEHLAVGGADWVILPRDGEYRHNEGVVLEHLLETIDDALADVPESVLESSVRNRWLEHRRRQLERTEFGMIVHHLDVLARL</sequence>
<gene>
    <name evidence="1" type="ORF">D8Y22_09575</name>
</gene>
<reference evidence="1 2" key="1">
    <citation type="submission" date="2018-10" db="EMBL/GenBank/DDBJ databases">
        <title>Natronolimnobius sp. XQ-INN 246 isolated from Inner Mongolia Autonomous Region of China.</title>
        <authorList>
            <person name="Xue Q."/>
        </authorList>
    </citation>
    <scope>NUCLEOTIDE SEQUENCE [LARGE SCALE GENOMIC DNA]</scope>
    <source>
        <strain evidence="1 2">XQ-INN 246</strain>
    </source>
</reference>
<evidence type="ECO:0000313" key="2">
    <source>
        <dbReference type="Proteomes" id="UP000318864"/>
    </source>
</evidence>
<keyword evidence="1" id="KW-0489">Methyltransferase</keyword>
<evidence type="ECO:0000313" key="1">
    <source>
        <dbReference type="EMBL" id="THE65490.1"/>
    </source>
</evidence>
<comment type="caution">
    <text evidence="1">The sequence shown here is derived from an EMBL/GenBank/DDBJ whole genome shotgun (WGS) entry which is preliminary data.</text>
</comment>
<dbReference type="GO" id="GO:0008168">
    <property type="term" value="F:methyltransferase activity"/>
    <property type="evidence" value="ECO:0007669"/>
    <property type="project" value="UniProtKB-KW"/>
</dbReference>
<dbReference type="AlphaFoldDB" id="A0A4S3TP80"/>
<name>A0A4S3TP80_9EURY</name>
<keyword evidence="2" id="KW-1185">Reference proteome</keyword>